<keyword evidence="6" id="KW-1185">Reference proteome</keyword>
<dbReference type="Pfam" id="PF00076">
    <property type="entry name" value="RRM_1"/>
    <property type="match status" value="1"/>
</dbReference>
<dbReference type="PANTHER" id="PTHR48027">
    <property type="entry name" value="HETEROGENEOUS NUCLEAR RIBONUCLEOPROTEIN 87F-RELATED"/>
    <property type="match status" value="1"/>
</dbReference>
<protein>
    <recommendedName>
        <fullName evidence="4">RRM domain-containing protein</fullName>
    </recommendedName>
</protein>
<feature type="region of interest" description="Disordered" evidence="3">
    <location>
        <begin position="153"/>
        <end position="179"/>
    </location>
</feature>
<dbReference type="InterPro" id="IPR052462">
    <property type="entry name" value="SLIRP/GR-RBP-like"/>
</dbReference>
<evidence type="ECO:0000256" key="1">
    <source>
        <dbReference type="ARBA" id="ARBA00022884"/>
    </source>
</evidence>
<dbReference type="InterPro" id="IPR012677">
    <property type="entry name" value="Nucleotide-bd_a/b_plait_sf"/>
</dbReference>
<name>A0AAV8RII2_ENSVE</name>
<proteinExistence type="predicted"/>
<feature type="compositionally biased region" description="Gly residues" evidence="3">
    <location>
        <begin position="160"/>
        <end position="179"/>
    </location>
</feature>
<reference evidence="5 6" key="1">
    <citation type="submission" date="2022-12" db="EMBL/GenBank/DDBJ databases">
        <title>Chromosome-scale assembly of the Ensete ventricosum genome.</title>
        <authorList>
            <person name="Dussert Y."/>
            <person name="Stocks J."/>
            <person name="Wendawek A."/>
            <person name="Woldeyes F."/>
            <person name="Nichols R.A."/>
            <person name="Borrell J.S."/>
        </authorList>
    </citation>
    <scope>NUCLEOTIDE SEQUENCE [LARGE SCALE GENOMIC DNA]</scope>
    <source>
        <strain evidence="6">cv. Maze</strain>
        <tissue evidence="5">Seeds</tissue>
    </source>
</reference>
<dbReference type="Proteomes" id="UP001222027">
    <property type="component" value="Unassembled WGS sequence"/>
</dbReference>
<dbReference type="GO" id="GO:0003723">
    <property type="term" value="F:RNA binding"/>
    <property type="evidence" value="ECO:0007669"/>
    <property type="project" value="UniProtKB-UniRule"/>
</dbReference>
<evidence type="ECO:0000313" key="5">
    <source>
        <dbReference type="EMBL" id="KAJ8499998.1"/>
    </source>
</evidence>
<evidence type="ECO:0000259" key="4">
    <source>
        <dbReference type="PROSITE" id="PS50102"/>
    </source>
</evidence>
<dbReference type="SMART" id="SM00360">
    <property type="entry name" value="RRM"/>
    <property type="match status" value="1"/>
</dbReference>
<keyword evidence="1 2" id="KW-0694">RNA-binding</keyword>
<dbReference type="CDD" id="cd21608">
    <property type="entry name" value="RRM2_NsCP33_like"/>
    <property type="match status" value="1"/>
</dbReference>
<evidence type="ECO:0000313" key="6">
    <source>
        <dbReference type="Proteomes" id="UP001222027"/>
    </source>
</evidence>
<dbReference type="AlphaFoldDB" id="A0AAV8RII2"/>
<sequence length="179" mass="18926">MSSRIGKPSSRLRPAFLAVLSAISRDTTYKPANREKMAFCSKLGGLIRQGLVRNGVAGVPNGAMHLLNAARYMSSTKLFVGGLSFSTDEQSLKEAFNSFGNVVEARVITDRDTGRSRGFGFVNFDSDASASEALSGMDGQELNGRNIRVSYANDRPNSGPRGGVGGGFGGSGGYGRNDF</sequence>
<evidence type="ECO:0000256" key="2">
    <source>
        <dbReference type="PROSITE-ProRule" id="PRU00176"/>
    </source>
</evidence>
<dbReference type="EMBL" id="JAQQAF010000003">
    <property type="protein sequence ID" value="KAJ8499998.1"/>
    <property type="molecule type" value="Genomic_DNA"/>
</dbReference>
<dbReference type="Gene3D" id="3.30.70.330">
    <property type="match status" value="1"/>
</dbReference>
<dbReference type="InterPro" id="IPR035979">
    <property type="entry name" value="RBD_domain_sf"/>
</dbReference>
<comment type="caution">
    <text evidence="5">The sequence shown here is derived from an EMBL/GenBank/DDBJ whole genome shotgun (WGS) entry which is preliminary data.</text>
</comment>
<dbReference type="SUPFAM" id="SSF54928">
    <property type="entry name" value="RNA-binding domain, RBD"/>
    <property type="match status" value="1"/>
</dbReference>
<gene>
    <name evidence="5" type="ORF">OPV22_010550</name>
</gene>
<evidence type="ECO:0000256" key="3">
    <source>
        <dbReference type="SAM" id="MobiDB-lite"/>
    </source>
</evidence>
<dbReference type="InterPro" id="IPR048289">
    <property type="entry name" value="RRM2_NsCP33-like"/>
</dbReference>
<dbReference type="PROSITE" id="PS50102">
    <property type="entry name" value="RRM"/>
    <property type="match status" value="1"/>
</dbReference>
<feature type="domain" description="RRM" evidence="4">
    <location>
        <begin position="76"/>
        <end position="154"/>
    </location>
</feature>
<organism evidence="5 6">
    <name type="scientific">Ensete ventricosum</name>
    <name type="common">Abyssinian banana</name>
    <name type="synonym">Musa ensete</name>
    <dbReference type="NCBI Taxonomy" id="4639"/>
    <lineage>
        <taxon>Eukaryota</taxon>
        <taxon>Viridiplantae</taxon>
        <taxon>Streptophyta</taxon>
        <taxon>Embryophyta</taxon>
        <taxon>Tracheophyta</taxon>
        <taxon>Spermatophyta</taxon>
        <taxon>Magnoliopsida</taxon>
        <taxon>Liliopsida</taxon>
        <taxon>Zingiberales</taxon>
        <taxon>Musaceae</taxon>
        <taxon>Ensete</taxon>
    </lineage>
</organism>
<accession>A0AAV8RII2</accession>
<dbReference type="InterPro" id="IPR000504">
    <property type="entry name" value="RRM_dom"/>
</dbReference>